<reference evidence="2 3" key="1">
    <citation type="submission" date="2024-04" db="EMBL/GenBank/DDBJ databases">
        <authorList>
            <person name="Waldvogel A.-M."/>
            <person name="Schoenle A."/>
        </authorList>
    </citation>
    <scope>NUCLEOTIDE SEQUENCE [LARGE SCALE GENOMIC DNA]</scope>
</reference>
<evidence type="ECO:0000256" key="1">
    <source>
        <dbReference type="SAM" id="Coils"/>
    </source>
</evidence>
<proteinExistence type="predicted"/>
<dbReference type="AlphaFoldDB" id="A0AAV2KHB8"/>
<dbReference type="Gene3D" id="1.20.5.340">
    <property type="match status" value="1"/>
</dbReference>
<gene>
    <name evidence="2" type="ORF">KC01_LOCUS16880</name>
</gene>
<keyword evidence="1" id="KW-0175">Coiled coil</keyword>
<protein>
    <submittedName>
        <fullName evidence="2">Uncharacterized protein</fullName>
    </submittedName>
</protein>
<dbReference type="EMBL" id="OZ035839">
    <property type="protein sequence ID" value="CAL1586899.1"/>
    <property type="molecule type" value="Genomic_DNA"/>
</dbReference>
<accession>A0AAV2KHB8</accession>
<organism evidence="2 3">
    <name type="scientific">Knipowitschia caucasica</name>
    <name type="common">Caucasian dwarf goby</name>
    <name type="synonym">Pomatoschistus caucasicus</name>
    <dbReference type="NCBI Taxonomy" id="637954"/>
    <lineage>
        <taxon>Eukaryota</taxon>
        <taxon>Metazoa</taxon>
        <taxon>Chordata</taxon>
        <taxon>Craniata</taxon>
        <taxon>Vertebrata</taxon>
        <taxon>Euteleostomi</taxon>
        <taxon>Actinopterygii</taxon>
        <taxon>Neopterygii</taxon>
        <taxon>Teleostei</taxon>
        <taxon>Neoteleostei</taxon>
        <taxon>Acanthomorphata</taxon>
        <taxon>Gobiaria</taxon>
        <taxon>Gobiiformes</taxon>
        <taxon>Gobioidei</taxon>
        <taxon>Gobiidae</taxon>
        <taxon>Gobiinae</taxon>
        <taxon>Knipowitschia</taxon>
    </lineage>
</organism>
<feature type="coiled-coil region" evidence="1">
    <location>
        <begin position="58"/>
        <end position="92"/>
    </location>
</feature>
<name>A0AAV2KHB8_KNICA</name>
<keyword evidence="3" id="KW-1185">Reference proteome</keyword>
<dbReference type="Proteomes" id="UP001497482">
    <property type="component" value="Chromosome 17"/>
</dbReference>
<evidence type="ECO:0000313" key="3">
    <source>
        <dbReference type="Proteomes" id="UP001497482"/>
    </source>
</evidence>
<evidence type="ECO:0000313" key="2">
    <source>
        <dbReference type="EMBL" id="CAL1586899.1"/>
    </source>
</evidence>
<sequence>MDVLPSYDEDLHQEVSNMAHEHTAPPMDIALLLQEIRSGNQALSDKLDKHTTEINQSISGLKTALDGLKSRVNETEDRIGAVEDELSDVSAQVAKLIKDKTFLMDKVDSLENYSRRNNIRGLWLFLPTGSQSYSDVRSSRDRS</sequence>